<dbReference type="Gene3D" id="1.20.120.160">
    <property type="entry name" value="HPT domain"/>
    <property type="match status" value="1"/>
</dbReference>
<dbReference type="Pfam" id="PF02518">
    <property type="entry name" value="HATPase_c"/>
    <property type="match status" value="1"/>
</dbReference>
<evidence type="ECO:0000256" key="2">
    <source>
        <dbReference type="ARBA" id="ARBA00004651"/>
    </source>
</evidence>
<sequence>MLRKAVQRFAARLRARPDKEHEITLNRLVIALVVGFYLFLLLPADPALDTARLLCAAFVLGAIGLSAHLAWRPGVSVPRRICGMLLDLGVLTAGMAVAAPVIAALYPLYLWVILGYGFRYGLRYLFAAAGLSVGLFGGIVHLTDYWQQNYPLGIGLLLGLVILPLYAASLVRKLSHARDVAQQANEAKSLFLASVSHELRTPLNAVSGMSDLLRNSGLNPAQLDMLRTIRASTGRLVSLIDDLLNVSRIDAGHVTFEATLLDPVEVLRDTMRLVAPQALEKGLRLYLHVTPRTARAVLADRRRLGEITLNLLANAVKFTRQGAVTVLLDVEDGGAQRGPVLRVEVEDTGIGIAPAAQERIFDTFTQADKTIANDFGGTGLGLAISRRLVRLQGGDIGVRSQPGRGSTFWFTLPAPLGAAPALPIGRWHVVLQGMEPEDRAAVGAVLAAEGLEFTETNWGTPLPPSLPRDVVLMRSAAPPATNEPEEDSADMPLLLVESRRNGAELPGLPAAGQRGRAFATLAASRLRAELPAAFRALTTARQAANDDDVPMIRRRDNGRRILVVDDNQVNRMVISRILEAGGHHVTLASDGEQALDRLEDGAFDLVAMDLNMPVMDGIEATKLYRMASLDRPHLPIVALTADATAYARERALDAGMDACVTKPVDAVALLELVDSLVEGRPAVLPRVVVAPAPPPPAAAAPQRAAGVLNLRMLDDLMLLGGSEFVSDVIATFISDSARHLQALQQDAVRVDARAFRDSLHALRSVASNVGAVALADLCGTWQGIEAPAIQANGPQMTEQVSEAVQAARAALLRWQSPPPVLVSRSG</sequence>
<keyword evidence="5 13" id="KW-0597">Phosphoprotein</keyword>
<evidence type="ECO:0000256" key="14">
    <source>
        <dbReference type="SAM" id="Phobius"/>
    </source>
</evidence>
<evidence type="ECO:0000256" key="12">
    <source>
        <dbReference type="PROSITE-ProRule" id="PRU00110"/>
    </source>
</evidence>
<dbReference type="InterPro" id="IPR005467">
    <property type="entry name" value="His_kinase_dom"/>
</dbReference>
<dbReference type="SMART" id="SM00448">
    <property type="entry name" value="REC"/>
    <property type="match status" value="1"/>
</dbReference>
<dbReference type="Gene3D" id="3.30.565.10">
    <property type="entry name" value="Histidine kinase-like ATPase, C-terminal domain"/>
    <property type="match status" value="1"/>
</dbReference>
<evidence type="ECO:0000259" key="15">
    <source>
        <dbReference type="PROSITE" id="PS50109"/>
    </source>
</evidence>
<dbReference type="SUPFAM" id="SSF55874">
    <property type="entry name" value="ATPase domain of HSP90 chaperone/DNA topoisomerase II/histidine kinase"/>
    <property type="match status" value="1"/>
</dbReference>
<feature type="domain" description="Response regulatory" evidence="16">
    <location>
        <begin position="560"/>
        <end position="677"/>
    </location>
</feature>
<dbReference type="InterPro" id="IPR008207">
    <property type="entry name" value="Sig_transdc_His_kin_Hpt_dom"/>
</dbReference>
<evidence type="ECO:0000259" key="17">
    <source>
        <dbReference type="PROSITE" id="PS50894"/>
    </source>
</evidence>
<feature type="domain" description="HPt" evidence="17">
    <location>
        <begin position="721"/>
        <end position="814"/>
    </location>
</feature>
<keyword evidence="9 14" id="KW-1133">Transmembrane helix</keyword>
<dbReference type="CDD" id="cd00082">
    <property type="entry name" value="HisKA"/>
    <property type="match status" value="1"/>
</dbReference>
<dbReference type="InterPro" id="IPR004358">
    <property type="entry name" value="Sig_transdc_His_kin-like_C"/>
</dbReference>
<proteinExistence type="predicted"/>
<evidence type="ECO:0000256" key="7">
    <source>
        <dbReference type="ARBA" id="ARBA00022741"/>
    </source>
</evidence>
<comment type="caution">
    <text evidence="18">The sequence shown here is derived from an EMBL/GenBank/DDBJ whole genome shotgun (WGS) entry which is preliminary data.</text>
</comment>
<keyword evidence="7" id="KW-0547">Nucleotide-binding</keyword>
<dbReference type="PANTHER" id="PTHR45339">
    <property type="entry name" value="HYBRID SIGNAL TRANSDUCTION HISTIDINE KINASE J"/>
    <property type="match status" value="1"/>
</dbReference>
<dbReference type="EMBL" id="JACTNG010000003">
    <property type="protein sequence ID" value="MBO1078766.1"/>
    <property type="molecule type" value="Genomic_DNA"/>
</dbReference>
<evidence type="ECO:0000256" key="3">
    <source>
        <dbReference type="ARBA" id="ARBA00012438"/>
    </source>
</evidence>
<evidence type="ECO:0000256" key="10">
    <source>
        <dbReference type="ARBA" id="ARBA00023012"/>
    </source>
</evidence>
<keyword evidence="10" id="KW-0902">Two-component regulatory system</keyword>
<evidence type="ECO:0000259" key="16">
    <source>
        <dbReference type="PROSITE" id="PS50110"/>
    </source>
</evidence>
<dbReference type="Gene3D" id="1.10.287.130">
    <property type="match status" value="1"/>
</dbReference>
<feature type="transmembrane region" description="Helical" evidence="14">
    <location>
        <begin position="121"/>
        <end position="140"/>
    </location>
</feature>
<dbReference type="SMART" id="SM00388">
    <property type="entry name" value="HisKA"/>
    <property type="match status" value="1"/>
</dbReference>
<gene>
    <name evidence="18" type="ORF">IAI61_06980</name>
</gene>
<protein>
    <recommendedName>
        <fullName evidence="3">histidine kinase</fullName>
        <ecNumber evidence="3">2.7.13.3</ecNumber>
    </recommendedName>
</protein>
<dbReference type="Gene3D" id="3.40.50.2300">
    <property type="match status" value="1"/>
</dbReference>
<feature type="modified residue" description="4-aspartylphosphate" evidence="13">
    <location>
        <position position="609"/>
    </location>
</feature>
<dbReference type="SUPFAM" id="SSF47226">
    <property type="entry name" value="Histidine-containing phosphotransfer domain, HPT domain"/>
    <property type="match status" value="1"/>
</dbReference>
<evidence type="ECO:0000256" key="9">
    <source>
        <dbReference type="ARBA" id="ARBA00022989"/>
    </source>
</evidence>
<dbReference type="SMART" id="SM00387">
    <property type="entry name" value="HATPase_c"/>
    <property type="match status" value="1"/>
</dbReference>
<dbReference type="InterPro" id="IPR036890">
    <property type="entry name" value="HATPase_C_sf"/>
</dbReference>
<feature type="domain" description="Histidine kinase" evidence="15">
    <location>
        <begin position="194"/>
        <end position="416"/>
    </location>
</feature>
<dbReference type="CDD" id="cd17546">
    <property type="entry name" value="REC_hyHK_CKI1_RcsC-like"/>
    <property type="match status" value="1"/>
</dbReference>
<keyword evidence="19" id="KW-1185">Reference proteome</keyword>
<feature type="transmembrane region" description="Helical" evidence="14">
    <location>
        <begin position="24"/>
        <end position="44"/>
    </location>
</feature>
<accession>A0ABS3KMS0</accession>
<feature type="transmembrane region" description="Helical" evidence="14">
    <location>
        <begin position="83"/>
        <end position="109"/>
    </location>
</feature>
<name>A0ABS3KMS0_9PROT</name>
<comment type="catalytic activity">
    <reaction evidence="1">
        <text>ATP + protein L-histidine = ADP + protein N-phospho-L-histidine.</text>
        <dbReference type="EC" id="2.7.13.3"/>
    </reaction>
</comment>
<feature type="transmembrane region" description="Helical" evidence="14">
    <location>
        <begin position="50"/>
        <end position="71"/>
    </location>
</feature>
<keyword evidence="8" id="KW-0067">ATP-binding</keyword>
<dbReference type="InterPro" id="IPR003594">
    <property type="entry name" value="HATPase_dom"/>
</dbReference>
<dbReference type="InterPro" id="IPR003661">
    <property type="entry name" value="HisK_dim/P_dom"/>
</dbReference>
<dbReference type="RefSeq" id="WP_207416203.1">
    <property type="nucleotide sequence ID" value="NZ_CP061177.1"/>
</dbReference>
<keyword evidence="6 14" id="KW-0812">Transmembrane</keyword>
<dbReference type="PROSITE" id="PS50109">
    <property type="entry name" value="HIS_KIN"/>
    <property type="match status" value="1"/>
</dbReference>
<dbReference type="Pfam" id="PF00512">
    <property type="entry name" value="HisKA"/>
    <property type="match status" value="1"/>
</dbReference>
<dbReference type="PROSITE" id="PS50894">
    <property type="entry name" value="HPT"/>
    <property type="match status" value="1"/>
</dbReference>
<dbReference type="PROSITE" id="PS50110">
    <property type="entry name" value="RESPONSE_REGULATORY"/>
    <property type="match status" value="1"/>
</dbReference>
<dbReference type="PRINTS" id="PR00344">
    <property type="entry name" value="BCTRLSENSOR"/>
</dbReference>
<dbReference type="InterPro" id="IPR036097">
    <property type="entry name" value="HisK_dim/P_sf"/>
</dbReference>
<evidence type="ECO:0000256" key="6">
    <source>
        <dbReference type="ARBA" id="ARBA00022692"/>
    </source>
</evidence>
<reference evidence="18 19" key="1">
    <citation type="submission" date="2020-09" db="EMBL/GenBank/DDBJ databases">
        <title>Roseomonas.</title>
        <authorList>
            <person name="Zhu W."/>
        </authorList>
    </citation>
    <scope>NUCLEOTIDE SEQUENCE [LARGE SCALE GENOMIC DNA]</scope>
    <source>
        <strain evidence="18 19">573</strain>
    </source>
</reference>
<evidence type="ECO:0000256" key="11">
    <source>
        <dbReference type="ARBA" id="ARBA00023136"/>
    </source>
</evidence>
<evidence type="ECO:0000313" key="19">
    <source>
        <dbReference type="Proteomes" id="UP001518989"/>
    </source>
</evidence>
<dbReference type="InterPro" id="IPR001789">
    <property type="entry name" value="Sig_transdc_resp-reg_receiver"/>
</dbReference>
<dbReference type="InterPro" id="IPR011006">
    <property type="entry name" value="CheY-like_superfamily"/>
</dbReference>
<evidence type="ECO:0000313" key="18">
    <source>
        <dbReference type="EMBL" id="MBO1078766.1"/>
    </source>
</evidence>
<feature type="modified residue" description="Phosphohistidine" evidence="12">
    <location>
        <position position="760"/>
    </location>
</feature>
<dbReference type="SUPFAM" id="SSF52172">
    <property type="entry name" value="CheY-like"/>
    <property type="match status" value="1"/>
</dbReference>
<dbReference type="CDD" id="cd16922">
    <property type="entry name" value="HATPase_EvgS-ArcB-TorS-like"/>
    <property type="match status" value="1"/>
</dbReference>
<keyword evidence="4" id="KW-1003">Cell membrane</keyword>
<evidence type="ECO:0000256" key="1">
    <source>
        <dbReference type="ARBA" id="ARBA00000085"/>
    </source>
</evidence>
<dbReference type="InterPro" id="IPR036641">
    <property type="entry name" value="HPT_dom_sf"/>
</dbReference>
<dbReference type="Proteomes" id="UP001518989">
    <property type="component" value="Unassembled WGS sequence"/>
</dbReference>
<dbReference type="Pfam" id="PF01627">
    <property type="entry name" value="Hpt"/>
    <property type="match status" value="1"/>
</dbReference>
<comment type="subcellular location">
    <subcellularLocation>
        <location evidence="2">Cell membrane</location>
        <topology evidence="2">Multi-pass membrane protein</topology>
    </subcellularLocation>
</comment>
<dbReference type="EC" id="2.7.13.3" evidence="3"/>
<keyword evidence="11 14" id="KW-0472">Membrane</keyword>
<organism evidence="18 19">
    <name type="scientific">Roseomonas haemaphysalidis</name>
    <dbReference type="NCBI Taxonomy" id="2768162"/>
    <lineage>
        <taxon>Bacteria</taxon>
        <taxon>Pseudomonadati</taxon>
        <taxon>Pseudomonadota</taxon>
        <taxon>Alphaproteobacteria</taxon>
        <taxon>Acetobacterales</taxon>
        <taxon>Roseomonadaceae</taxon>
        <taxon>Roseomonas</taxon>
    </lineage>
</organism>
<evidence type="ECO:0000256" key="8">
    <source>
        <dbReference type="ARBA" id="ARBA00022840"/>
    </source>
</evidence>
<evidence type="ECO:0000256" key="13">
    <source>
        <dbReference type="PROSITE-ProRule" id="PRU00169"/>
    </source>
</evidence>
<dbReference type="PANTHER" id="PTHR45339:SF1">
    <property type="entry name" value="HYBRID SIGNAL TRANSDUCTION HISTIDINE KINASE J"/>
    <property type="match status" value="1"/>
</dbReference>
<evidence type="ECO:0000256" key="5">
    <source>
        <dbReference type="ARBA" id="ARBA00022553"/>
    </source>
</evidence>
<feature type="transmembrane region" description="Helical" evidence="14">
    <location>
        <begin position="152"/>
        <end position="171"/>
    </location>
</feature>
<dbReference type="Pfam" id="PF00072">
    <property type="entry name" value="Response_reg"/>
    <property type="match status" value="1"/>
</dbReference>
<dbReference type="SUPFAM" id="SSF47384">
    <property type="entry name" value="Homodimeric domain of signal transducing histidine kinase"/>
    <property type="match status" value="1"/>
</dbReference>
<evidence type="ECO:0000256" key="4">
    <source>
        <dbReference type="ARBA" id="ARBA00022475"/>
    </source>
</evidence>